<comment type="cofactor">
    <cofactor evidence="1 6">
        <name>FAD</name>
        <dbReference type="ChEBI" id="CHEBI:57692"/>
    </cofactor>
</comment>
<dbReference type="InterPro" id="IPR009100">
    <property type="entry name" value="AcylCoA_DH/oxidase_NM_dom_sf"/>
</dbReference>
<dbReference type="InterPro" id="IPR036250">
    <property type="entry name" value="AcylCo_DH-like_C"/>
</dbReference>
<dbReference type="Pfam" id="PF02770">
    <property type="entry name" value="Acyl-CoA_dh_M"/>
    <property type="match status" value="1"/>
</dbReference>
<evidence type="ECO:0000256" key="6">
    <source>
        <dbReference type="RuleBase" id="RU362125"/>
    </source>
</evidence>
<dbReference type="GO" id="GO:0050660">
    <property type="term" value="F:flavin adenine dinucleotide binding"/>
    <property type="evidence" value="ECO:0007669"/>
    <property type="project" value="InterPro"/>
</dbReference>
<dbReference type="GO" id="GO:0003995">
    <property type="term" value="F:acyl-CoA dehydrogenase activity"/>
    <property type="evidence" value="ECO:0007669"/>
    <property type="project" value="InterPro"/>
</dbReference>
<dbReference type="Gene3D" id="1.20.140.10">
    <property type="entry name" value="Butyryl-CoA Dehydrogenase, subunit A, domain 3"/>
    <property type="match status" value="1"/>
</dbReference>
<dbReference type="Proteomes" id="UP000320913">
    <property type="component" value="Unassembled WGS sequence"/>
</dbReference>
<evidence type="ECO:0000259" key="8">
    <source>
        <dbReference type="Pfam" id="PF00441"/>
    </source>
</evidence>
<feature type="compositionally biased region" description="Basic and acidic residues" evidence="7">
    <location>
        <begin position="31"/>
        <end position="46"/>
    </location>
</feature>
<dbReference type="SUPFAM" id="SSF56645">
    <property type="entry name" value="Acyl-CoA dehydrogenase NM domain-like"/>
    <property type="match status" value="1"/>
</dbReference>
<dbReference type="InterPro" id="IPR009075">
    <property type="entry name" value="AcylCo_DH/oxidase_C"/>
</dbReference>
<dbReference type="EMBL" id="VBOV01000172">
    <property type="protein sequence ID" value="TMQ57303.1"/>
    <property type="molecule type" value="Genomic_DNA"/>
</dbReference>
<protein>
    <submittedName>
        <fullName evidence="11">Acyl-CoA dehydrogenase</fullName>
    </submittedName>
</protein>
<feature type="domain" description="Acyl-CoA dehydrogenase/oxidase N-terminal" evidence="10">
    <location>
        <begin position="16"/>
        <end position="120"/>
    </location>
</feature>
<dbReference type="Pfam" id="PF02771">
    <property type="entry name" value="Acyl-CoA_dh_N"/>
    <property type="match status" value="1"/>
</dbReference>
<proteinExistence type="inferred from homology"/>
<accession>A0A538T0Z9</accession>
<dbReference type="SUPFAM" id="SSF47203">
    <property type="entry name" value="Acyl-CoA dehydrogenase C-terminal domain-like"/>
    <property type="match status" value="1"/>
</dbReference>
<dbReference type="InterPro" id="IPR006089">
    <property type="entry name" value="Acyl-CoA_DH_CS"/>
</dbReference>
<reference evidence="11 12" key="1">
    <citation type="journal article" date="2019" name="Nat. Microbiol.">
        <title>Mediterranean grassland soil C-N compound turnover is dependent on rainfall and depth, and is mediated by genomically divergent microorganisms.</title>
        <authorList>
            <person name="Diamond S."/>
            <person name="Andeer P.F."/>
            <person name="Li Z."/>
            <person name="Crits-Christoph A."/>
            <person name="Burstein D."/>
            <person name="Anantharaman K."/>
            <person name="Lane K.R."/>
            <person name="Thomas B.C."/>
            <person name="Pan C."/>
            <person name="Northen T.R."/>
            <person name="Banfield J.F."/>
        </authorList>
    </citation>
    <scope>NUCLEOTIDE SEQUENCE [LARGE SCALE GENOMIC DNA]</scope>
    <source>
        <strain evidence="11">WS_5</strain>
    </source>
</reference>
<evidence type="ECO:0000256" key="4">
    <source>
        <dbReference type="ARBA" id="ARBA00022827"/>
    </source>
</evidence>
<dbReference type="FunFam" id="2.40.110.10:FF:000002">
    <property type="entry name" value="Acyl-CoA dehydrogenase fadE12"/>
    <property type="match status" value="1"/>
</dbReference>
<organism evidence="11 12">
    <name type="scientific">Eiseniibacteriota bacterium</name>
    <dbReference type="NCBI Taxonomy" id="2212470"/>
    <lineage>
        <taxon>Bacteria</taxon>
        <taxon>Candidatus Eiseniibacteriota</taxon>
    </lineage>
</organism>
<dbReference type="PANTHER" id="PTHR43884:SF22">
    <property type="entry name" value="BLR3437 PROTEIN"/>
    <property type="match status" value="1"/>
</dbReference>
<evidence type="ECO:0000313" key="11">
    <source>
        <dbReference type="EMBL" id="TMQ57303.1"/>
    </source>
</evidence>
<evidence type="ECO:0000259" key="9">
    <source>
        <dbReference type="Pfam" id="PF02770"/>
    </source>
</evidence>
<dbReference type="Gene3D" id="1.10.540.10">
    <property type="entry name" value="Acyl-CoA dehydrogenase/oxidase, N-terminal domain"/>
    <property type="match status" value="1"/>
</dbReference>
<evidence type="ECO:0000256" key="3">
    <source>
        <dbReference type="ARBA" id="ARBA00022630"/>
    </source>
</evidence>
<dbReference type="InterPro" id="IPR037069">
    <property type="entry name" value="AcylCoA_DH/ox_N_sf"/>
</dbReference>
<dbReference type="InterPro" id="IPR046373">
    <property type="entry name" value="Acyl-CoA_Oxase/DH_mid-dom_sf"/>
</dbReference>
<dbReference type="InterPro" id="IPR006091">
    <property type="entry name" value="Acyl-CoA_Oxase/DH_mid-dom"/>
</dbReference>
<evidence type="ECO:0000313" key="12">
    <source>
        <dbReference type="Proteomes" id="UP000320913"/>
    </source>
</evidence>
<name>A0A538T0Z9_UNCEI</name>
<dbReference type="PANTHER" id="PTHR43884">
    <property type="entry name" value="ACYL-COA DEHYDROGENASE"/>
    <property type="match status" value="1"/>
</dbReference>
<dbReference type="InterPro" id="IPR013786">
    <property type="entry name" value="AcylCoA_DH/ox_N"/>
</dbReference>
<feature type="domain" description="Acyl-CoA dehydrogenase/oxidase C-terminal" evidence="8">
    <location>
        <begin position="230"/>
        <end position="379"/>
    </location>
</feature>
<feature type="domain" description="Acyl-CoA oxidase/dehydrogenase middle" evidence="9">
    <location>
        <begin position="125"/>
        <end position="218"/>
    </location>
</feature>
<evidence type="ECO:0000256" key="1">
    <source>
        <dbReference type="ARBA" id="ARBA00001974"/>
    </source>
</evidence>
<gene>
    <name evidence="11" type="ORF">E6K75_07170</name>
</gene>
<dbReference type="Gene3D" id="2.40.110.10">
    <property type="entry name" value="Butyryl-CoA Dehydrogenase, subunit A, domain 2"/>
    <property type="match status" value="1"/>
</dbReference>
<keyword evidence="4 6" id="KW-0274">FAD</keyword>
<evidence type="ECO:0000256" key="2">
    <source>
        <dbReference type="ARBA" id="ARBA00009347"/>
    </source>
</evidence>
<dbReference type="FunFam" id="1.20.140.10:FF:000001">
    <property type="entry name" value="Acyl-CoA dehydrogenase"/>
    <property type="match status" value="1"/>
</dbReference>
<comment type="similarity">
    <text evidence="2 6">Belongs to the acyl-CoA dehydrogenase family.</text>
</comment>
<dbReference type="PROSITE" id="PS00072">
    <property type="entry name" value="ACYL_COA_DH_1"/>
    <property type="match status" value="1"/>
</dbReference>
<evidence type="ECO:0000256" key="7">
    <source>
        <dbReference type="SAM" id="MobiDB-lite"/>
    </source>
</evidence>
<keyword evidence="3 6" id="KW-0285">Flavoprotein</keyword>
<dbReference type="Pfam" id="PF00441">
    <property type="entry name" value="Acyl-CoA_dh_1"/>
    <property type="match status" value="1"/>
</dbReference>
<evidence type="ECO:0000256" key="5">
    <source>
        <dbReference type="ARBA" id="ARBA00023002"/>
    </source>
</evidence>
<dbReference type="AlphaFoldDB" id="A0A538T0Z9"/>
<keyword evidence="5 6" id="KW-0560">Oxidoreductase</keyword>
<evidence type="ECO:0000259" key="10">
    <source>
        <dbReference type="Pfam" id="PF02771"/>
    </source>
</evidence>
<feature type="region of interest" description="Disordered" evidence="7">
    <location>
        <begin position="27"/>
        <end position="46"/>
    </location>
</feature>
<sequence length="388" mass="41621">MTPTPDPHPVRPFLEDRHQPLAQEAAAYASRELRPRPESRDDEAARKEAKALLADLGRAGYFRPIREQDWRACCLVREALASASPLADAVFALQGLGTLPILLSGNEAMRERWVEAAIAGRAMAAFAMTEAGAGSDVAAMKMTARRDGDAYGLSGAKTFISNAGIADFYTVFASTDPGAGGKGISCFVVPADTKGLRFTRPQILSAPHPLGEIEFQDCRVPSANRLGEEGKGMALGLRTLDRMRATVGAAACGMAARALEEAFSHARSRKQFGTPLAEFQLIQEKLARMATDLWAARLLVYRAAWAADRGQERVTLEAAMAKSYATEAAQRVVDDAVQILGGAGVLATHPVDRLYRSVRALRIYEGTTEIQHLVIAGQLMKDGAGAPA</sequence>
<comment type="caution">
    <text evidence="11">The sequence shown here is derived from an EMBL/GenBank/DDBJ whole genome shotgun (WGS) entry which is preliminary data.</text>
</comment>